<reference evidence="2 3" key="2">
    <citation type="submission" date="2018-11" db="EMBL/GenBank/DDBJ databases">
        <authorList>
            <consortium name="Pathogen Informatics"/>
        </authorList>
    </citation>
    <scope>NUCLEOTIDE SEQUENCE [LARGE SCALE GENOMIC DNA]</scope>
</reference>
<dbReference type="InterPro" id="IPR036259">
    <property type="entry name" value="MFS_trans_sf"/>
</dbReference>
<feature type="transmembrane region" description="Helical" evidence="1">
    <location>
        <begin position="40"/>
        <end position="59"/>
    </location>
</feature>
<dbReference type="STRING" id="387005.A0A183HVE1"/>
<feature type="transmembrane region" description="Helical" evidence="1">
    <location>
        <begin position="75"/>
        <end position="102"/>
    </location>
</feature>
<evidence type="ECO:0000313" key="4">
    <source>
        <dbReference type="WBParaSite" id="OFLC_0001145301-mRNA-1"/>
    </source>
</evidence>
<name>A0A183HVE1_9BILA</name>
<dbReference type="WBParaSite" id="OFLC_0001145301-mRNA-1">
    <property type="protein sequence ID" value="OFLC_0001145301-mRNA-1"/>
    <property type="gene ID" value="OFLC_0001145301"/>
</dbReference>
<proteinExistence type="predicted"/>
<evidence type="ECO:0000256" key="1">
    <source>
        <dbReference type="SAM" id="Phobius"/>
    </source>
</evidence>
<dbReference type="AlphaFoldDB" id="A0A183HVE1"/>
<keyword evidence="1" id="KW-0472">Membrane</keyword>
<reference evidence="4" key="1">
    <citation type="submission" date="2016-06" db="UniProtKB">
        <authorList>
            <consortium name="WormBaseParasite"/>
        </authorList>
    </citation>
    <scope>IDENTIFICATION</scope>
</reference>
<keyword evidence="1" id="KW-0812">Transmembrane</keyword>
<organism evidence="4">
    <name type="scientific">Onchocerca flexuosa</name>
    <dbReference type="NCBI Taxonomy" id="387005"/>
    <lineage>
        <taxon>Eukaryota</taxon>
        <taxon>Metazoa</taxon>
        <taxon>Ecdysozoa</taxon>
        <taxon>Nematoda</taxon>
        <taxon>Chromadorea</taxon>
        <taxon>Rhabditida</taxon>
        <taxon>Spirurina</taxon>
        <taxon>Spiruromorpha</taxon>
        <taxon>Filarioidea</taxon>
        <taxon>Onchocercidae</taxon>
        <taxon>Onchocerca</taxon>
    </lineage>
</organism>
<dbReference type="EMBL" id="UZAJ01016539">
    <property type="protein sequence ID" value="VDO76553.1"/>
    <property type="molecule type" value="Genomic_DNA"/>
</dbReference>
<feature type="transmembrane region" description="Helical" evidence="1">
    <location>
        <begin position="12"/>
        <end position="33"/>
    </location>
</feature>
<keyword evidence="1" id="KW-1133">Transmembrane helix</keyword>
<accession>A0A183HVE1</accession>
<dbReference type="Proteomes" id="UP000267606">
    <property type="component" value="Unassembled WGS sequence"/>
</dbReference>
<evidence type="ECO:0000313" key="3">
    <source>
        <dbReference type="Proteomes" id="UP000267606"/>
    </source>
</evidence>
<evidence type="ECO:0000313" key="2">
    <source>
        <dbReference type="EMBL" id="VDO76553.1"/>
    </source>
</evidence>
<sequence>MKEFDASNTKASVIISLLTGLNLGMGPIASAVTNKYGCRVTTILGSLIATIGCKFYYLPDPRISLQCQFSPDNTIVLHLCSFGNATIFTLISSLVTIFRLFCWENKHSKGGKKI</sequence>
<protein>
    <submittedName>
        <fullName evidence="4">MFS domain-containing protein</fullName>
    </submittedName>
</protein>
<gene>
    <name evidence="2" type="ORF">OFLC_LOCUS11452</name>
</gene>
<keyword evidence="3" id="KW-1185">Reference proteome</keyword>
<dbReference type="SUPFAM" id="SSF103473">
    <property type="entry name" value="MFS general substrate transporter"/>
    <property type="match status" value="1"/>
</dbReference>